<organism evidence="1 2">
    <name type="scientific">Romanomermis culicivorax</name>
    <name type="common">Nematode worm</name>
    <dbReference type="NCBI Taxonomy" id="13658"/>
    <lineage>
        <taxon>Eukaryota</taxon>
        <taxon>Metazoa</taxon>
        <taxon>Ecdysozoa</taxon>
        <taxon>Nematoda</taxon>
        <taxon>Enoplea</taxon>
        <taxon>Dorylaimia</taxon>
        <taxon>Mermithida</taxon>
        <taxon>Mermithoidea</taxon>
        <taxon>Mermithidae</taxon>
        <taxon>Romanomermis</taxon>
    </lineage>
</organism>
<reference evidence="2" key="1">
    <citation type="submission" date="2022-11" db="UniProtKB">
        <authorList>
            <consortium name="WormBaseParasite"/>
        </authorList>
    </citation>
    <scope>IDENTIFICATION</scope>
</reference>
<dbReference type="AlphaFoldDB" id="A0A915KUU5"/>
<sequence length="105" mass="11547">MPVFYQLTIGEQAKSFRNVQQLANAVAKAHSVLSRHDLRSRSTAVMTAALAQTDHRTAIATAHSQLIADRKIGRCLPINSSLFNCSSWNNFRSHHCVQGAVDSTI</sequence>
<proteinExistence type="predicted"/>
<keyword evidence="1" id="KW-1185">Reference proteome</keyword>
<evidence type="ECO:0000313" key="1">
    <source>
        <dbReference type="Proteomes" id="UP000887565"/>
    </source>
</evidence>
<evidence type="ECO:0000313" key="2">
    <source>
        <dbReference type="WBParaSite" id="nRc.2.0.1.t42247-RA"/>
    </source>
</evidence>
<dbReference type="WBParaSite" id="nRc.2.0.1.t42247-RA">
    <property type="protein sequence ID" value="nRc.2.0.1.t42247-RA"/>
    <property type="gene ID" value="nRc.2.0.1.g42247"/>
</dbReference>
<dbReference type="Proteomes" id="UP000887565">
    <property type="component" value="Unplaced"/>
</dbReference>
<name>A0A915KUU5_ROMCU</name>
<protein>
    <submittedName>
        <fullName evidence="2">Uncharacterized protein</fullName>
    </submittedName>
</protein>
<accession>A0A915KUU5</accession>